<sequence>MFKLITPNTDNQLKKYYHFRWQMLREPWRMPAGSERDEFDAMSHHRMIVDGRGRPMAIGRLYVTPDHEGQIRYMAVKSNRRSKGMGSLLLVALESLARQDGVKRLVCNAREEAIDFYERNGFERRGDLSDERGPTRHLQMVKPLDPMANVLRKPEWCTDLQERWAHHIPISDKMGIKINQYTGYQFECSAQLNPNLNPHNTLFAGSAFTLATLTGWGMAWLLLKERSLHGDIVLADSRIRYRHPVEQNPVAQTSLDGISGDLDRLASGRKARIVIHVTIYSGKNGRRRVYRYVHVIAELQVGARFKIRCLSWLCLASLS</sequence>
<dbReference type="PANTHER" id="PTHR13355:SF22">
    <property type="entry name" value="SLL0786 PROTEIN"/>
    <property type="match status" value="1"/>
</dbReference>
<gene>
    <name evidence="2" type="ORF">VSVS05_02725</name>
</gene>
<dbReference type="PANTHER" id="PTHR13355">
    <property type="entry name" value="GLUCOSAMINE 6-PHOSPHATE N-ACETYLTRANSFERASE"/>
    <property type="match status" value="1"/>
</dbReference>
<proteinExistence type="predicted"/>
<dbReference type="Pfam" id="PF09500">
    <property type="entry name" value="YiiD_C"/>
    <property type="match status" value="1"/>
</dbReference>
<accession>A0A1C7FED2</accession>
<dbReference type="SUPFAM" id="SSF55729">
    <property type="entry name" value="Acyl-CoA N-acyltransferases (Nat)"/>
    <property type="match status" value="1"/>
</dbReference>
<dbReference type="Gene3D" id="3.40.630.30">
    <property type="match status" value="1"/>
</dbReference>
<evidence type="ECO:0000313" key="2">
    <source>
        <dbReference type="EMBL" id="ANU37803.1"/>
    </source>
</evidence>
<dbReference type="EMBL" id="CP016414">
    <property type="protein sequence ID" value="ANU37803.1"/>
    <property type="molecule type" value="Genomic_DNA"/>
</dbReference>
<feature type="domain" description="N-acetyltransferase" evidence="1">
    <location>
        <begin position="1"/>
        <end position="145"/>
    </location>
</feature>
<dbReference type="STRING" id="45658.VSVS12_00283"/>
<evidence type="ECO:0000259" key="1">
    <source>
        <dbReference type="PROSITE" id="PS51186"/>
    </source>
</evidence>
<dbReference type="InterPro" id="IPR029069">
    <property type="entry name" value="HotDog_dom_sf"/>
</dbReference>
<name>A0A1C7FED2_9VIBR</name>
<dbReference type="PATRIC" id="fig|45658.7.peg.2685"/>
<organism evidence="2 3">
    <name type="scientific">Vibrio scophthalmi</name>
    <dbReference type="NCBI Taxonomy" id="45658"/>
    <lineage>
        <taxon>Bacteria</taxon>
        <taxon>Pseudomonadati</taxon>
        <taxon>Pseudomonadota</taxon>
        <taxon>Gammaproteobacteria</taxon>
        <taxon>Vibrionales</taxon>
        <taxon>Vibrionaceae</taxon>
        <taxon>Vibrio</taxon>
    </lineage>
</organism>
<dbReference type="AlphaFoldDB" id="A0A1C7FED2"/>
<reference evidence="2 3" key="1">
    <citation type="submission" date="2016-07" db="EMBL/GenBank/DDBJ databases">
        <title>Genome sequencing of Vibrio scophthalmi strain VS-05, an isolated from Paralichthys olivaceus.</title>
        <authorList>
            <person name="Han H.-J."/>
        </authorList>
    </citation>
    <scope>NUCLEOTIDE SEQUENCE [LARGE SCALE GENOMIC DNA]</scope>
    <source>
        <strain evidence="2 3">VS-05</strain>
    </source>
</reference>
<dbReference type="InterPro" id="IPR039143">
    <property type="entry name" value="GNPNAT1-like"/>
</dbReference>
<dbReference type="InterPro" id="IPR012660">
    <property type="entry name" value="YiiD_C"/>
</dbReference>
<dbReference type="GO" id="GO:0008080">
    <property type="term" value="F:N-acetyltransferase activity"/>
    <property type="evidence" value="ECO:0007669"/>
    <property type="project" value="TreeGrafter"/>
</dbReference>
<evidence type="ECO:0000313" key="3">
    <source>
        <dbReference type="Proteomes" id="UP000092528"/>
    </source>
</evidence>
<dbReference type="Pfam" id="PF00583">
    <property type="entry name" value="Acetyltransf_1"/>
    <property type="match status" value="1"/>
</dbReference>
<keyword evidence="2" id="KW-0012">Acyltransferase</keyword>
<keyword evidence="3" id="KW-1185">Reference proteome</keyword>
<dbReference type="InterPro" id="IPR016181">
    <property type="entry name" value="Acyl_CoA_acyltransferase"/>
</dbReference>
<keyword evidence="2" id="KW-0808">Transferase</keyword>
<dbReference type="CDD" id="cd04301">
    <property type="entry name" value="NAT_SF"/>
    <property type="match status" value="1"/>
</dbReference>
<dbReference type="PROSITE" id="PS51186">
    <property type="entry name" value="GNAT"/>
    <property type="match status" value="1"/>
</dbReference>
<dbReference type="NCBIfam" id="TIGR02447">
    <property type="entry name" value="yiiD_Cterm"/>
    <property type="match status" value="1"/>
</dbReference>
<dbReference type="InterPro" id="IPR000182">
    <property type="entry name" value="GNAT_dom"/>
</dbReference>
<dbReference type="Gene3D" id="3.10.129.10">
    <property type="entry name" value="Hotdog Thioesterase"/>
    <property type="match status" value="1"/>
</dbReference>
<dbReference type="SUPFAM" id="SSF54637">
    <property type="entry name" value="Thioesterase/thiol ester dehydrase-isomerase"/>
    <property type="match status" value="1"/>
</dbReference>
<dbReference type="Proteomes" id="UP000092528">
    <property type="component" value="Chromosome 1"/>
</dbReference>
<protein>
    <recommendedName>
        <fullName evidence="1">N-acetyltransferase domain-containing protein</fullName>
    </recommendedName>
</protein>